<gene>
    <name evidence="2" type="ORF">DW016_01115</name>
</gene>
<accession>A0A3E3K5P7</accession>
<dbReference type="SUPFAM" id="SSF55729">
    <property type="entry name" value="Acyl-CoA N-acyltransferases (Nat)"/>
    <property type="match status" value="1"/>
</dbReference>
<protein>
    <submittedName>
        <fullName evidence="2">GNAT family N-acetyltransferase</fullName>
    </submittedName>
</protein>
<evidence type="ECO:0000313" key="3">
    <source>
        <dbReference type="Proteomes" id="UP000261080"/>
    </source>
</evidence>
<dbReference type="EMBL" id="QVLX01000001">
    <property type="protein sequence ID" value="RGE89903.1"/>
    <property type="molecule type" value="Genomic_DNA"/>
</dbReference>
<proteinExistence type="predicted"/>
<dbReference type="InterPro" id="IPR016181">
    <property type="entry name" value="Acyl_CoA_acyltransferase"/>
</dbReference>
<dbReference type="Gene3D" id="3.40.630.30">
    <property type="match status" value="1"/>
</dbReference>
<dbReference type="Proteomes" id="UP000261080">
    <property type="component" value="Unassembled WGS sequence"/>
</dbReference>
<evidence type="ECO:0000259" key="1">
    <source>
        <dbReference type="PROSITE" id="PS51186"/>
    </source>
</evidence>
<feature type="domain" description="N-acetyltransferase" evidence="1">
    <location>
        <begin position="1"/>
        <end position="154"/>
    </location>
</feature>
<evidence type="ECO:0000313" key="2">
    <source>
        <dbReference type="EMBL" id="RGE89903.1"/>
    </source>
</evidence>
<dbReference type="Pfam" id="PF00583">
    <property type="entry name" value="Acetyltransf_1"/>
    <property type="match status" value="1"/>
</dbReference>
<dbReference type="InterPro" id="IPR000182">
    <property type="entry name" value="GNAT_dom"/>
</dbReference>
<dbReference type="RefSeq" id="WP_024732676.1">
    <property type="nucleotide sequence ID" value="NZ_CALBAT010000003.1"/>
</dbReference>
<dbReference type="CDD" id="cd04301">
    <property type="entry name" value="NAT_SF"/>
    <property type="match status" value="1"/>
</dbReference>
<name>A0A3E3K5P7_9FIRM</name>
<dbReference type="PROSITE" id="PS51186">
    <property type="entry name" value="GNAT"/>
    <property type="match status" value="1"/>
</dbReference>
<dbReference type="OrthoDB" id="9785602at2"/>
<dbReference type="AlphaFoldDB" id="A0A3E3K5P7"/>
<comment type="caution">
    <text evidence="2">The sequence shown here is derived from an EMBL/GenBank/DDBJ whole genome shotgun (WGS) entry which is preliminary data.</text>
</comment>
<reference evidence="2 3" key="1">
    <citation type="submission" date="2018-08" db="EMBL/GenBank/DDBJ databases">
        <title>A genome reference for cultivated species of the human gut microbiota.</title>
        <authorList>
            <person name="Zou Y."/>
            <person name="Xue W."/>
            <person name="Luo G."/>
        </authorList>
    </citation>
    <scope>NUCLEOTIDE SEQUENCE [LARGE SCALE GENOMIC DNA]</scope>
    <source>
        <strain evidence="2 3">AF37-2AT</strain>
    </source>
</reference>
<organism evidence="2 3">
    <name type="scientific">Sellimonas intestinalis</name>
    <dbReference type="NCBI Taxonomy" id="1653434"/>
    <lineage>
        <taxon>Bacteria</taxon>
        <taxon>Bacillati</taxon>
        <taxon>Bacillota</taxon>
        <taxon>Clostridia</taxon>
        <taxon>Lachnospirales</taxon>
        <taxon>Lachnospiraceae</taxon>
        <taxon>Sellimonas</taxon>
    </lineage>
</organism>
<dbReference type="GO" id="GO:0016747">
    <property type="term" value="F:acyltransferase activity, transferring groups other than amino-acyl groups"/>
    <property type="evidence" value="ECO:0007669"/>
    <property type="project" value="InterPro"/>
</dbReference>
<sequence length="154" mass="18494">MIKLVVPSLEDMWFREQLINDEKTMEFNKKWGGTIHFPKDKWESWYDYWVRNPDGKRFYRYILDDNNMFVGEIAYHFDESRQIYIADIIVMAKYRGKGYGSLGLNLLCECAKQNGIEFMFDDIVIDNPAVSLFLKNGFYEEYRTDDYIMLKKTL</sequence>
<keyword evidence="3" id="KW-1185">Reference proteome</keyword>
<keyword evidence="2" id="KW-0808">Transferase</keyword>